<keyword evidence="3" id="KW-1185">Reference proteome</keyword>
<sequence>MEANIQFMRVFQAMRAEINQLEKENQALRMKLTLSGQRALSSEETREEQGEDGTEQSPAALHRDVSTDAAAAMQGHQGNVMIVRRYFISSPSVDSFTTNDPWRAWKRNPASKVLAVQGTVKPLACSSITKEHSEENVLAEDSFMSNSSSHGASPGHALGCRDKTKTVSFLLPKNSSSLKYSASETPKQLSIIAE</sequence>
<organism evidence="2 3">
    <name type="scientific">Oryctolagus cuniculus</name>
    <name type="common">Rabbit</name>
    <dbReference type="NCBI Taxonomy" id="9986"/>
    <lineage>
        <taxon>Eukaryota</taxon>
        <taxon>Metazoa</taxon>
        <taxon>Chordata</taxon>
        <taxon>Craniata</taxon>
        <taxon>Vertebrata</taxon>
        <taxon>Euteleostomi</taxon>
        <taxon>Mammalia</taxon>
        <taxon>Eutheria</taxon>
        <taxon>Euarchontoglires</taxon>
        <taxon>Glires</taxon>
        <taxon>Lagomorpha</taxon>
        <taxon>Leporidae</taxon>
        <taxon>Oryctolagus</taxon>
    </lineage>
</organism>
<dbReference type="Ensembl" id="ENSOCUT00000051424.1">
    <property type="protein sequence ID" value="ENSOCUP00000036349.1"/>
    <property type="gene ID" value="ENSOCUG00000034262.1"/>
</dbReference>
<reference evidence="2 3" key="1">
    <citation type="journal article" date="2011" name="Nature">
        <title>A high-resolution map of human evolutionary constraint using 29 mammals.</title>
        <authorList>
            <person name="Lindblad-Toh K."/>
            <person name="Garber M."/>
            <person name="Zuk O."/>
            <person name="Lin M.F."/>
            <person name="Parker B.J."/>
            <person name="Washietl S."/>
            <person name="Kheradpour P."/>
            <person name="Ernst J."/>
            <person name="Jordan G."/>
            <person name="Mauceli E."/>
            <person name="Ward L.D."/>
            <person name="Lowe C.B."/>
            <person name="Holloway A.K."/>
            <person name="Clamp M."/>
            <person name="Gnerre S."/>
            <person name="Alfoldi J."/>
            <person name="Beal K."/>
            <person name="Chang J."/>
            <person name="Clawson H."/>
            <person name="Cuff J."/>
            <person name="Di Palma F."/>
            <person name="Fitzgerald S."/>
            <person name="Flicek P."/>
            <person name="Guttman M."/>
            <person name="Hubisz M.J."/>
            <person name="Jaffe D.B."/>
            <person name="Jungreis I."/>
            <person name="Kent W.J."/>
            <person name="Kostka D."/>
            <person name="Lara M."/>
            <person name="Martins A.L."/>
            <person name="Massingham T."/>
            <person name="Moltke I."/>
            <person name="Raney B.J."/>
            <person name="Rasmussen M.D."/>
            <person name="Robinson J."/>
            <person name="Stark A."/>
            <person name="Vilella A.J."/>
            <person name="Wen J."/>
            <person name="Xie X."/>
            <person name="Zody M.C."/>
            <person name="Baldwin J."/>
            <person name="Bloom T."/>
            <person name="Chin C.W."/>
            <person name="Heiman D."/>
            <person name="Nicol R."/>
            <person name="Nusbaum C."/>
            <person name="Young S."/>
            <person name="Wilkinson J."/>
            <person name="Worley K.C."/>
            <person name="Kovar C.L."/>
            <person name="Muzny D.M."/>
            <person name="Gibbs R.A."/>
            <person name="Cree A."/>
            <person name="Dihn H.H."/>
            <person name="Fowler G."/>
            <person name="Jhangiani S."/>
            <person name="Joshi V."/>
            <person name="Lee S."/>
            <person name="Lewis L.R."/>
            <person name="Nazareth L.V."/>
            <person name="Okwuonu G."/>
            <person name="Santibanez J."/>
            <person name="Warren W.C."/>
            <person name="Mardis E.R."/>
            <person name="Weinstock G.M."/>
            <person name="Wilson R.K."/>
            <person name="Delehaunty K."/>
            <person name="Dooling D."/>
            <person name="Fronik C."/>
            <person name="Fulton L."/>
            <person name="Fulton B."/>
            <person name="Graves T."/>
            <person name="Minx P."/>
            <person name="Sodergren E."/>
            <person name="Birney E."/>
            <person name="Margulies E.H."/>
            <person name="Herrero J."/>
            <person name="Green E.D."/>
            <person name="Haussler D."/>
            <person name="Siepel A."/>
            <person name="Goldman N."/>
            <person name="Pollard K.S."/>
            <person name="Pedersen J.S."/>
            <person name="Lander E.S."/>
            <person name="Kellis M."/>
        </authorList>
    </citation>
    <scope>NUCLEOTIDE SEQUENCE [LARGE SCALE GENOMIC DNA]</scope>
    <source>
        <strain evidence="2 3">Thorbecke inbred</strain>
    </source>
</reference>
<gene>
    <name evidence="2" type="primary">CCDC195</name>
</gene>
<dbReference type="Proteomes" id="UP000001811">
    <property type="component" value="Chromosome 7"/>
</dbReference>
<feature type="region of interest" description="Disordered" evidence="1">
    <location>
        <begin position="36"/>
        <end position="59"/>
    </location>
</feature>
<evidence type="ECO:0000313" key="3">
    <source>
        <dbReference type="Proteomes" id="UP000001811"/>
    </source>
</evidence>
<dbReference type="AlphaFoldDB" id="A0A5F9CRN4"/>
<name>A0A5F9CRN4_RABIT</name>
<accession>A0A5F9CRN4</accession>
<evidence type="ECO:0000256" key="1">
    <source>
        <dbReference type="SAM" id="MobiDB-lite"/>
    </source>
</evidence>
<dbReference type="Bgee" id="ENSOCUG00000034262">
    <property type="expression patterns" value="Expressed in ovary"/>
</dbReference>
<proteinExistence type="predicted"/>
<reference evidence="2" key="3">
    <citation type="submission" date="2025-09" db="UniProtKB">
        <authorList>
            <consortium name="Ensembl"/>
        </authorList>
    </citation>
    <scope>IDENTIFICATION</scope>
    <source>
        <strain evidence="2">Thorbecke</strain>
    </source>
</reference>
<evidence type="ECO:0000313" key="2">
    <source>
        <dbReference type="Ensembl" id="ENSOCUP00000036349.1"/>
    </source>
</evidence>
<dbReference type="EMBL" id="AAGW02042872">
    <property type="status" value="NOT_ANNOTATED_CDS"/>
    <property type="molecule type" value="Genomic_DNA"/>
</dbReference>
<protein>
    <submittedName>
        <fullName evidence="2">Coiled-coil domain containing 195</fullName>
    </submittedName>
</protein>
<dbReference type="GeneTree" id="ENSGT00850000133636"/>
<reference evidence="2" key="2">
    <citation type="submission" date="2025-08" db="UniProtKB">
        <authorList>
            <consortium name="Ensembl"/>
        </authorList>
    </citation>
    <scope>IDENTIFICATION</scope>
    <source>
        <strain evidence="2">Thorbecke</strain>
    </source>
</reference>
<dbReference type="InParanoid" id="A0A5F9CRN4"/>